<dbReference type="InterPro" id="IPR013118">
    <property type="entry name" value="Mannitol_DH_C"/>
</dbReference>
<evidence type="ECO:0000259" key="3">
    <source>
        <dbReference type="Pfam" id="PF01232"/>
    </source>
</evidence>
<dbReference type="GO" id="GO:0005829">
    <property type="term" value="C:cytosol"/>
    <property type="evidence" value="ECO:0007669"/>
    <property type="project" value="TreeGrafter"/>
</dbReference>
<dbReference type="Pfam" id="PF01232">
    <property type="entry name" value="Mannitol_dh"/>
    <property type="match status" value="1"/>
</dbReference>
<name>A0A382LZ65_9ZZZZ</name>
<dbReference type="Gene3D" id="3.40.50.720">
    <property type="entry name" value="NAD(P)-binding Rossmann-like Domain"/>
    <property type="match status" value="1"/>
</dbReference>
<dbReference type="Pfam" id="PF08125">
    <property type="entry name" value="Mannitol_dh_C"/>
    <property type="match status" value="1"/>
</dbReference>
<feature type="domain" description="Mannitol dehydrogenase N-terminal" evidence="3">
    <location>
        <begin position="6"/>
        <end position="154"/>
    </location>
</feature>
<dbReference type="GO" id="GO:0019592">
    <property type="term" value="P:mannitol catabolic process"/>
    <property type="evidence" value="ECO:0007669"/>
    <property type="project" value="TreeGrafter"/>
</dbReference>
<keyword evidence="2" id="KW-0520">NAD</keyword>
<dbReference type="InterPro" id="IPR000669">
    <property type="entry name" value="Mannitol_DH"/>
</dbReference>
<reference evidence="5" key="1">
    <citation type="submission" date="2018-05" db="EMBL/GenBank/DDBJ databases">
        <authorList>
            <person name="Lanie J.A."/>
            <person name="Ng W.-L."/>
            <person name="Kazmierczak K.M."/>
            <person name="Andrzejewski T.M."/>
            <person name="Davidsen T.M."/>
            <person name="Wayne K.J."/>
            <person name="Tettelin H."/>
            <person name="Glass J.I."/>
            <person name="Rusch D."/>
            <person name="Podicherti R."/>
            <person name="Tsui H.-C.T."/>
            <person name="Winkler M.E."/>
        </authorList>
    </citation>
    <scope>NUCLEOTIDE SEQUENCE</scope>
</reference>
<dbReference type="Gene3D" id="1.10.1040.10">
    <property type="entry name" value="N-(1-d-carboxylethyl)-l-norvaline Dehydrogenase, domain 2"/>
    <property type="match status" value="1"/>
</dbReference>
<evidence type="ECO:0000313" key="5">
    <source>
        <dbReference type="EMBL" id="SVC42034.1"/>
    </source>
</evidence>
<dbReference type="InterPro" id="IPR008927">
    <property type="entry name" value="6-PGluconate_DH-like_C_sf"/>
</dbReference>
<evidence type="ECO:0008006" key="6">
    <source>
        <dbReference type="Google" id="ProtNLM"/>
    </source>
</evidence>
<dbReference type="PANTHER" id="PTHR30524">
    <property type="entry name" value="MANNITOL-1-PHOSPHATE 5-DEHYDROGENASE"/>
    <property type="match status" value="1"/>
</dbReference>
<dbReference type="InterPro" id="IPR013131">
    <property type="entry name" value="Mannitol_DH_N"/>
</dbReference>
<dbReference type="SUPFAM" id="SSF51735">
    <property type="entry name" value="NAD(P)-binding Rossmann-fold domains"/>
    <property type="match status" value="1"/>
</dbReference>
<feature type="non-terminal residue" evidence="5">
    <location>
        <position position="1"/>
    </location>
</feature>
<protein>
    <recommendedName>
        <fullName evidence="6">Mannitol dehydrogenase C-terminal domain-containing protein</fullName>
    </recommendedName>
</protein>
<evidence type="ECO:0000256" key="2">
    <source>
        <dbReference type="ARBA" id="ARBA00023027"/>
    </source>
</evidence>
<gene>
    <name evidence="5" type="ORF">METZ01_LOCUS294888</name>
</gene>
<dbReference type="SUPFAM" id="SSF48179">
    <property type="entry name" value="6-phosphogluconate dehydrogenase C-terminal domain-like"/>
    <property type="match status" value="1"/>
</dbReference>
<evidence type="ECO:0000256" key="1">
    <source>
        <dbReference type="ARBA" id="ARBA00023002"/>
    </source>
</evidence>
<sequence length="294" mass="33396">ASVSRAMTIQADWEGILDVATSPDLRIVLSNTTEIGYQVKAEDRLNPGIPHSFPARLLELLLARFRAGGTPLTIVPCELIDNNADTLKQIIRDLALFKSYGHRFIDWMSKDTIWLNTLVDRITSDPPVDHPLREKDPLMTVTEPFALWVIQSSSRGEGLFDHEKITRSDDVRPYGLRKVRILNGAHTALVCKAMPMGLETVRNAILNDEVKSWLLELLHNEIIPTIEDRVVDPVRFADACIERFSNPFLVHKLASIAWEHDTKVQLRLAQTYHEYISKFDRKPPILTGLVAQYI</sequence>
<dbReference type="AlphaFoldDB" id="A0A382LZ65"/>
<dbReference type="GO" id="GO:0008926">
    <property type="term" value="F:mannitol-1-phosphate 5-dehydrogenase activity"/>
    <property type="evidence" value="ECO:0007669"/>
    <property type="project" value="TreeGrafter"/>
</dbReference>
<keyword evidence="1" id="KW-0560">Oxidoreductase</keyword>
<feature type="domain" description="Mannitol dehydrogenase C-terminal" evidence="4">
    <location>
        <begin position="170"/>
        <end position="292"/>
    </location>
</feature>
<accession>A0A382LZ65</accession>
<dbReference type="InterPro" id="IPR013328">
    <property type="entry name" value="6PGD_dom2"/>
</dbReference>
<proteinExistence type="predicted"/>
<dbReference type="PRINTS" id="PR00084">
    <property type="entry name" value="MTLDHDRGNASE"/>
</dbReference>
<dbReference type="InterPro" id="IPR036291">
    <property type="entry name" value="NAD(P)-bd_dom_sf"/>
</dbReference>
<dbReference type="PANTHER" id="PTHR30524:SF0">
    <property type="entry name" value="ALTRONATE OXIDOREDUCTASE-RELATED"/>
    <property type="match status" value="1"/>
</dbReference>
<dbReference type="EMBL" id="UINC01090257">
    <property type="protein sequence ID" value="SVC42034.1"/>
    <property type="molecule type" value="Genomic_DNA"/>
</dbReference>
<organism evidence="5">
    <name type="scientific">marine metagenome</name>
    <dbReference type="NCBI Taxonomy" id="408172"/>
    <lineage>
        <taxon>unclassified sequences</taxon>
        <taxon>metagenomes</taxon>
        <taxon>ecological metagenomes</taxon>
    </lineage>
</organism>
<evidence type="ECO:0000259" key="4">
    <source>
        <dbReference type="Pfam" id="PF08125"/>
    </source>
</evidence>